<dbReference type="PANTHER" id="PTHR36851:SF1">
    <property type="entry name" value="GLYCO_TRANS_2-LIKE DOMAIN-CONTAINING PROTEIN"/>
    <property type="match status" value="1"/>
</dbReference>
<gene>
    <name evidence="3" type="ORF">UT24_C0002G0031</name>
</gene>
<protein>
    <recommendedName>
        <fullName evidence="2">Glycosyltransferase 2-like domain-containing protein</fullName>
    </recommendedName>
</protein>
<proteinExistence type="predicted"/>
<dbReference type="InterPro" id="IPR001173">
    <property type="entry name" value="Glyco_trans_2-like"/>
</dbReference>
<feature type="transmembrane region" description="Helical" evidence="1">
    <location>
        <begin position="375"/>
        <end position="398"/>
    </location>
</feature>
<feature type="transmembrane region" description="Helical" evidence="1">
    <location>
        <begin position="418"/>
        <end position="436"/>
    </location>
</feature>
<feature type="transmembrane region" description="Helical" evidence="1">
    <location>
        <begin position="448"/>
        <end position="473"/>
    </location>
</feature>
<dbReference type="AlphaFoldDB" id="A0A0G0MEZ8"/>
<dbReference type="SUPFAM" id="SSF53448">
    <property type="entry name" value="Nucleotide-diphospho-sugar transferases"/>
    <property type="match status" value="1"/>
</dbReference>
<dbReference type="Pfam" id="PF13632">
    <property type="entry name" value="Glyco_trans_2_3"/>
    <property type="match status" value="1"/>
</dbReference>
<evidence type="ECO:0000256" key="1">
    <source>
        <dbReference type="SAM" id="Phobius"/>
    </source>
</evidence>
<keyword evidence="1" id="KW-0812">Transmembrane</keyword>
<accession>A0A0G0MEZ8</accession>
<evidence type="ECO:0000313" key="3">
    <source>
        <dbReference type="EMBL" id="KKR01768.1"/>
    </source>
</evidence>
<dbReference type="EMBL" id="LBWB01000002">
    <property type="protein sequence ID" value="KKR01768.1"/>
    <property type="molecule type" value="Genomic_DNA"/>
</dbReference>
<organism evidence="3 4">
    <name type="scientific">Candidatus Woesebacteria bacterium GW2011_GWB1_39_12</name>
    <dbReference type="NCBI Taxonomy" id="1618574"/>
    <lineage>
        <taxon>Bacteria</taxon>
        <taxon>Candidatus Woeseibacteriota</taxon>
    </lineage>
</organism>
<feature type="transmembrane region" description="Helical" evidence="1">
    <location>
        <begin position="21"/>
        <end position="47"/>
    </location>
</feature>
<dbReference type="InterPro" id="IPR029044">
    <property type="entry name" value="Nucleotide-diphossugar_trans"/>
</dbReference>
<comment type="caution">
    <text evidence="3">The sequence shown here is derived from an EMBL/GenBank/DDBJ whole genome shotgun (WGS) entry which is preliminary data.</text>
</comment>
<feature type="domain" description="Glycosyltransferase 2-like" evidence="2">
    <location>
        <begin position="205"/>
        <end position="433"/>
    </location>
</feature>
<sequence>MRNFILKHDKGIYRLLEILPGLVSWNIIFFPYWAIFVIPNVVAYFILTYNIYWFYQSFQIAISATVAHLRVQASMIYDWLNDLKPFPDWEKVHHVVIVCTYKEPLYILERTISSIANQTLPSKQISLVLAMEKNEPEEERNQKVTVLKEKFASAFANFFVTIHELKVGEIRGKASNERSAAIWTKKELVEKRKMDINYLTVTSSDADHTFHPNHFAALTYAFLDNPNRYKRFWQPAVLFYNNIWRLPALTRVPNILASIWNLSQLARKDKLISTSNYSLSFKLLDEIDYWDPDKIPEDWGIFFKAYYKMKGGIEVDPIYLPIYADAAESTSFWKTIKNQYQQRKRWAWGVSDDPWIIKNYFLTPGVPFWEKTMRLLYVLQAHFLWPVHFFIITIGLTIPSILNPRFARTTLGYTVPKLSSLVLTIALVFLGVMLVFDKIYKPQRPKDYPLWRAVIAPLEFFLMPIAGFFFSALPGIDAHTRLMLGKYIEYKVTEKV</sequence>
<name>A0A0G0MEZ8_9BACT</name>
<keyword evidence="1" id="KW-0472">Membrane</keyword>
<evidence type="ECO:0000259" key="2">
    <source>
        <dbReference type="Pfam" id="PF13632"/>
    </source>
</evidence>
<dbReference type="Proteomes" id="UP000033881">
    <property type="component" value="Unassembled WGS sequence"/>
</dbReference>
<dbReference type="Gene3D" id="3.90.550.10">
    <property type="entry name" value="Spore Coat Polysaccharide Biosynthesis Protein SpsA, Chain A"/>
    <property type="match status" value="1"/>
</dbReference>
<evidence type="ECO:0000313" key="4">
    <source>
        <dbReference type="Proteomes" id="UP000033881"/>
    </source>
</evidence>
<reference evidence="3 4" key="1">
    <citation type="journal article" date="2015" name="Nature">
        <title>rRNA introns, odd ribosomes, and small enigmatic genomes across a large radiation of phyla.</title>
        <authorList>
            <person name="Brown C.T."/>
            <person name="Hug L.A."/>
            <person name="Thomas B.C."/>
            <person name="Sharon I."/>
            <person name="Castelle C.J."/>
            <person name="Singh A."/>
            <person name="Wilkins M.J."/>
            <person name="Williams K.H."/>
            <person name="Banfield J.F."/>
        </authorList>
    </citation>
    <scope>NUCLEOTIDE SEQUENCE [LARGE SCALE GENOMIC DNA]</scope>
</reference>
<dbReference type="PANTHER" id="PTHR36851">
    <property type="entry name" value="UNNAMED PRODUCT"/>
    <property type="match status" value="1"/>
</dbReference>
<keyword evidence="1" id="KW-1133">Transmembrane helix</keyword>
<dbReference type="STRING" id="1618574.UT24_C0002G0031"/>